<keyword evidence="1" id="KW-0812">Transmembrane</keyword>
<evidence type="ECO:0000313" key="4">
    <source>
        <dbReference type="Proteomes" id="UP000198577"/>
    </source>
</evidence>
<feature type="transmembrane region" description="Helical" evidence="1">
    <location>
        <begin position="103"/>
        <end position="126"/>
    </location>
</feature>
<dbReference type="Proteomes" id="UP000198577">
    <property type="component" value="Unassembled WGS sequence"/>
</dbReference>
<dbReference type="STRING" id="937334.SAMN05444406_1019"/>
<organism evidence="3 4">
    <name type="scientific">Caldicoprobacter faecalis</name>
    <dbReference type="NCBI Taxonomy" id="937334"/>
    <lineage>
        <taxon>Bacteria</taxon>
        <taxon>Bacillati</taxon>
        <taxon>Bacillota</taxon>
        <taxon>Clostridia</taxon>
        <taxon>Caldicoprobacterales</taxon>
        <taxon>Caldicoprobacteraceae</taxon>
        <taxon>Caldicoprobacter</taxon>
    </lineage>
</organism>
<keyword evidence="4" id="KW-1185">Reference proteome</keyword>
<name>A0A1I5RJ06_9FIRM</name>
<evidence type="ECO:0000313" key="3">
    <source>
        <dbReference type="EMBL" id="SFP58544.1"/>
    </source>
</evidence>
<keyword evidence="1" id="KW-0472">Membrane</keyword>
<evidence type="ECO:0000259" key="2">
    <source>
        <dbReference type="Pfam" id="PF12164"/>
    </source>
</evidence>
<keyword evidence="1" id="KW-1133">Transmembrane helix</keyword>
<dbReference type="Pfam" id="PF12164">
    <property type="entry name" value="SporV_AA"/>
    <property type="match status" value="1"/>
</dbReference>
<dbReference type="OrthoDB" id="9782754at2"/>
<dbReference type="RefSeq" id="WP_025746565.1">
    <property type="nucleotide sequence ID" value="NZ_FOXR01000001.1"/>
</dbReference>
<evidence type="ECO:0000256" key="1">
    <source>
        <dbReference type="SAM" id="Phobius"/>
    </source>
</evidence>
<gene>
    <name evidence="3" type="ORF">SAMN05444406_1019</name>
</gene>
<sequence length="207" mass="23362">MVQEYQNNAAVFFQFKPNIIKRAGRPVYLTDVIDVFCPQQVEEAIRNIVILPAHQDRNHVVTAIEVIRLINESTGISNIHVIGEGKALIEYKEQKPSNALIEWLRLVATALLLMIGSGLAIMYFHADVNMHQVHSVLHYIITGEKSVRPLLISIPYSIGIGIGIAVFFDVFSIGKKKKKPGPLELEVYTYEKEISSYKKDEEENEGD</sequence>
<dbReference type="InterPro" id="IPR038548">
    <property type="entry name" value="SporV_AA_N_sf"/>
</dbReference>
<dbReference type="EMBL" id="FOXR01000001">
    <property type="protein sequence ID" value="SFP58544.1"/>
    <property type="molecule type" value="Genomic_DNA"/>
</dbReference>
<proteinExistence type="predicted"/>
<dbReference type="InterPro" id="IPR021997">
    <property type="entry name" value="SporV_AA"/>
</dbReference>
<feature type="domain" description="Stage V sporulation protein AA" evidence="2">
    <location>
        <begin position="10"/>
        <end position="94"/>
    </location>
</feature>
<dbReference type="Gene3D" id="2.60.480.10">
    <property type="entry name" value="eubacterium ventriosum atcc domain"/>
    <property type="match status" value="1"/>
</dbReference>
<accession>A0A1I5RJ06</accession>
<dbReference type="AlphaFoldDB" id="A0A1I5RJ06"/>
<protein>
    <submittedName>
        <fullName evidence="3">Stage V sporulation protein AA</fullName>
    </submittedName>
</protein>
<feature type="transmembrane region" description="Helical" evidence="1">
    <location>
        <begin position="146"/>
        <end position="171"/>
    </location>
</feature>
<reference evidence="3 4" key="1">
    <citation type="submission" date="2016-10" db="EMBL/GenBank/DDBJ databases">
        <authorList>
            <person name="de Groot N.N."/>
        </authorList>
    </citation>
    <scope>NUCLEOTIDE SEQUENCE [LARGE SCALE GENOMIC DNA]</scope>
    <source>
        <strain evidence="3 4">DSM 20678</strain>
    </source>
</reference>